<dbReference type="EMBL" id="CP011390">
    <property type="protein sequence ID" value="ANE52926.1"/>
    <property type="molecule type" value="Genomic_DNA"/>
</dbReference>
<dbReference type="PATRIC" id="fig|1492898.3.peg.4999"/>
<dbReference type="Proteomes" id="UP000077177">
    <property type="component" value="Chromosome"/>
</dbReference>
<evidence type="ECO:0000313" key="2">
    <source>
        <dbReference type="Proteomes" id="UP000077177"/>
    </source>
</evidence>
<dbReference type="STRING" id="1492898.SY85_23045"/>
<evidence type="ECO:0008006" key="3">
    <source>
        <dbReference type="Google" id="ProtNLM"/>
    </source>
</evidence>
<dbReference type="InterPro" id="IPR014710">
    <property type="entry name" value="RmlC-like_jellyroll"/>
</dbReference>
<sequence>MNERILVNPVTKEKVEVLAMAAETNGDYSMDEGIMLPDGTNCLHYHRILTQTFTALEKPLYIYLGGKDIIKLSQGESYTIKPGVVHGIFNPTKHTVRYRLVTTPGHEGFENMCRILSGLADDNKVNADGIPHDYTTTALLMEMGDTYFMSAHTFIHPWVKWKARQARKKGIAQELLSKYCPTWIQKPNSI</sequence>
<proteinExistence type="predicted"/>
<protein>
    <recommendedName>
        <fullName evidence="3">Cupin 2 conserved barrel domain-containing protein</fullName>
    </recommendedName>
</protein>
<keyword evidence="2" id="KW-1185">Reference proteome</keyword>
<accession>A0A172U0Z3</accession>
<dbReference type="OrthoDB" id="72027at2"/>
<dbReference type="SUPFAM" id="SSF51182">
    <property type="entry name" value="RmlC-like cupins"/>
    <property type="match status" value="1"/>
</dbReference>
<reference evidence="1 2" key="2">
    <citation type="journal article" date="2016" name="Int. J. Syst. Evol. Microbiol.">
        <title>Flavisolibacter tropicus sp. nov., isolated from tropical soil.</title>
        <authorList>
            <person name="Lee J.J."/>
            <person name="Kang M.S."/>
            <person name="Kim G.S."/>
            <person name="Lee C.S."/>
            <person name="Lim S."/>
            <person name="Lee J."/>
            <person name="Roh S.H."/>
            <person name="Kang H."/>
            <person name="Ha J.M."/>
            <person name="Bae S."/>
            <person name="Jung H.Y."/>
            <person name="Kim M.K."/>
        </authorList>
    </citation>
    <scope>NUCLEOTIDE SEQUENCE [LARGE SCALE GENOMIC DNA]</scope>
    <source>
        <strain evidence="1 2">LCS9</strain>
    </source>
</reference>
<evidence type="ECO:0000313" key="1">
    <source>
        <dbReference type="EMBL" id="ANE52926.1"/>
    </source>
</evidence>
<dbReference type="Gene3D" id="2.60.120.10">
    <property type="entry name" value="Jelly Rolls"/>
    <property type="match status" value="1"/>
</dbReference>
<dbReference type="RefSeq" id="WP_066408249.1">
    <property type="nucleotide sequence ID" value="NZ_CP011390.1"/>
</dbReference>
<organism evidence="1 2">
    <name type="scientific">Flavisolibacter tropicus</name>
    <dbReference type="NCBI Taxonomy" id="1492898"/>
    <lineage>
        <taxon>Bacteria</taxon>
        <taxon>Pseudomonadati</taxon>
        <taxon>Bacteroidota</taxon>
        <taxon>Chitinophagia</taxon>
        <taxon>Chitinophagales</taxon>
        <taxon>Chitinophagaceae</taxon>
        <taxon>Flavisolibacter</taxon>
    </lineage>
</organism>
<dbReference type="InterPro" id="IPR011051">
    <property type="entry name" value="RmlC_Cupin_sf"/>
</dbReference>
<dbReference type="KEGG" id="fla:SY85_23045"/>
<name>A0A172U0Z3_9BACT</name>
<dbReference type="AlphaFoldDB" id="A0A172U0Z3"/>
<gene>
    <name evidence="1" type="ORF">SY85_23045</name>
</gene>
<reference evidence="2" key="1">
    <citation type="submission" date="2015-01" db="EMBL/GenBank/DDBJ databases">
        <title>Flavisolibacter sp./LCS9/ whole genome sequencing.</title>
        <authorList>
            <person name="Kim M.K."/>
            <person name="Srinivasan S."/>
            <person name="Lee J.-J."/>
        </authorList>
    </citation>
    <scope>NUCLEOTIDE SEQUENCE [LARGE SCALE GENOMIC DNA]</scope>
    <source>
        <strain evidence="2">LCS9</strain>
    </source>
</reference>